<reference evidence="2 3" key="1">
    <citation type="journal article" date="2013" name="Int. J. Syst. Evol. Microbiol.">
        <title>Marinoscillum luteum sp. nov., isolated from marine sediment.</title>
        <authorList>
            <person name="Cha I.T."/>
            <person name="Park S.J."/>
            <person name="Kim S.J."/>
            <person name="Kim J.G."/>
            <person name="Jung M.Y."/>
            <person name="Shin K.S."/>
            <person name="Kwon K.K."/>
            <person name="Yang S.H."/>
            <person name="Seo Y.S."/>
            <person name="Rhee S.K."/>
        </authorList>
    </citation>
    <scope>NUCLEOTIDE SEQUENCE [LARGE SCALE GENOMIC DNA]</scope>
    <source>
        <strain evidence="2 3">KCTC 23939</strain>
    </source>
</reference>
<feature type="chain" id="PRO_5045420329" evidence="1">
    <location>
        <begin position="21"/>
        <end position="182"/>
    </location>
</feature>
<comment type="caution">
    <text evidence="2">The sequence shown here is derived from an EMBL/GenBank/DDBJ whole genome shotgun (WGS) entry which is preliminary data.</text>
</comment>
<dbReference type="EMBL" id="JBIPKE010000019">
    <property type="protein sequence ID" value="MFH6985272.1"/>
    <property type="molecule type" value="Genomic_DNA"/>
</dbReference>
<accession>A0ABW7NCQ1</accession>
<dbReference type="Proteomes" id="UP001610063">
    <property type="component" value="Unassembled WGS sequence"/>
</dbReference>
<organism evidence="2 3">
    <name type="scientific">Marinoscillum luteum</name>
    <dbReference type="NCBI Taxonomy" id="861051"/>
    <lineage>
        <taxon>Bacteria</taxon>
        <taxon>Pseudomonadati</taxon>
        <taxon>Bacteroidota</taxon>
        <taxon>Cytophagia</taxon>
        <taxon>Cytophagales</taxon>
        <taxon>Reichenbachiellaceae</taxon>
        <taxon>Marinoscillum</taxon>
    </lineage>
</organism>
<proteinExistence type="predicted"/>
<sequence length="182" mass="20669">MIYRLYLLSLLFCASLSGLSQEENETEELSKLDRFTSKTGSIIKYQDYSLSELLLIYGTTSEVKVRKIESGGQIGFFLQISNEGKYGDKKASIAYEDLLELIKALEILKSESTNDLSKSPEYLENKFVTDDGFQLGYYCSKGKLQWYLVLESYGSGNTIFPRHLGEVERLFSEAKSKIESLN</sequence>
<feature type="signal peptide" evidence="1">
    <location>
        <begin position="1"/>
        <end position="20"/>
    </location>
</feature>
<keyword evidence="3" id="KW-1185">Reference proteome</keyword>
<dbReference type="RefSeq" id="WP_395418754.1">
    <property type="nucleotide sequence ID" value="NZ_JBIPKE010000019.1"/>
</dbReference>
<name>A0ABW7NCQ1_9BACT</name>
<evidence type="ECO:0000313" key="2">
    <source>
        <dbReference type="EMBL" id="MFH6985272.1"/>
    </source>
</evidence>
<protein>
    <submittedName>
        <fullName evidence="2">Uncharacterized protein</fullName>
    </submittedName>
</protein>
<gene>
    <name evidence="2" type="ORF">ACHKAR_17600</name>
</gene>
<keyword evidence="1" id="KW-0732">Signal</keyword>
<evidence type="ECO:0000256" key="1">
    <source>
        <dbReference type="SAM" id="SignalP"/>
    </source>
</evidence>
<evidence type="ECO:0000313" key="3">
    <source>
        <dbReference type="Proteomes" id="UP001610063"/>
    </source>
</evidence>